<dbReference type="Proteomes" id="UP000887116">
    <property type="component" value="Unassembled WGS sequence"/>
</dbReference>
<name>A0A8X6H0J7_TRICU</name>
<protein>
    <submittedName>
        <fullName evidence="1">Uncharacterized protein</fullName>
    </submittedName>
</protein>
<evidence type="ECO:0000313" key="2">
    <source>
        <dbReference type="Proteomes" id="UP000887116"/>
    </source>
</evidence>
<dbReference type="EMBL" id="BMAO01007183">
    <property type="protein sequence ID" value="GFR14204.1"/>
    <property type="molecule type" value="Genomic_DNA"/>
</dbReference>
<organism evidence="1 2">
    <name type="scientific">Trichonephila clavata</name>
    <name type="common">Joro spider</name>
    <name type="synonym">Nephila clavata</name>
    <dbReference type="NCBI Taxonomy" id="2740835"/>
    <lineage>
        <taxon>Eukaryota</taxon>
        <taxon>Metazoa</taxon>
        <taxon>Ecdysozoa</taxon>
        <taxon>Arthropoda</taxon>
        <taxon>Chelicerata</taxon>
        <taxon>Arachnida</taxon>
        <taxon>Araneae</taxon>
        <taxon>Araneomorphae</taxon>
        <taxon>Entelegynae</taxon>
        <taxon>Araneoidea</taxon>
        <taxon>Nephilidae</taxon>
        <taxon>Trichonephila</taxon>
    </lineage>
</organism>
<reference evidence="1" key="1">
    <citation type="submission" date="2020-07" db="EMBL/GenBank/DDBJ databases">
        <title>Multicomponent nature underlies the extraordinary mechanical properties of spider dragline silk.</title>
        <authorList>
            <person name="Kono N."/>
            <person name="Nakamura H."/>
            <person name="Mori M."/>
            <person name="Yoshida Y."/>
            <person name="Ohtoshi R."/>
            <person name="Malay A.D."/>
            <person name="Moran D.A.P."/>
            <person name="Tomita M."/>
            <person name="Numata K."/>
            <person name="Arakawa K."/>
        </authorList>
    </citation>
    <scope>NUCLEOTIDE SEQUENCE</scope>
</reference>
<keyword evidence="2" id="KW-1185">Reference proteome</keyword>
<evidence type="ECO:0000313" key="1">
    <source>
        <dbReference type="EMBL" id="GFR14204.1"/>
    </source>
</evidence>
<comment type="caution">
    <text evidence="1">The sequence shown here is derived from an EMBL/GenBank/DDBJ whole genome shotgun (WGS) entry which is preliminary data.</text>
</comment>
<gene>
    <name evidence="1" type="ORF">TNCT_710171</name>
</gene>
<sequence>MGNAGQRPGKDHRRATTFYENRYLTLTSRRHQNMKKLHFFNNILTRLPAPQFQHKQSQTSSKRIFLWREMLQETLLLSCSEVSDLAVRSDGLCWYLH</sequence>
<dbReference type="AlphaFoldDB" id="A0A8X6H0J7"/>
<proteinExistence type="predicted"/>
<accession>A0A8X6H0J7</accession>